<feature type="domain" description="Sulfotransferase" evidence="1">
    <location>
        <begin position="19"/>
        <end position="228"/>
    </location>
</feature>
<proteinExistence type="predicted"/>
<keyword evidence="3" id="KW-1185">Reference proteome</keyword>
<accession>A0ABX1QXV8</accession>
<organism evidence="2 3">
    <name type="scientific">Alteromonas ponticola</name>
    <dbReference type="NCBI Taxonomy" id="2720613"/>
    <lineage>
        <taxon>Bacteria</taxon>
        <taxon>Pseudomonadati</taxon>
        <taxon>Pseudomonadota</taxon>
        <taxon>Gammaproteobacteria</taxon>
        <taxon>Alteromonadales</taxon>
        <taxon>Alteromonadaceae</taxon>
        <taxon>Alteromonas/Salinimonas group</taxon>
        <taxon>Alteromonas</taxon>
    </lineage>
</organism>
<dbReference type="InterPro" id="IPR000863">
    <property type="entry name" value="Sulfotransferase_dom"/>
</dbReference>
<dbReference type="Proteomes" id="UP000709336">
    <property type="component" value="Unassembled WGS sequence"/>
</dbReference>
<evidence type="ECO:0000313" key="3">
    <source>
        <dbReference type="Proteomes" id="UP000709336"/>
    </source>
</evidence>
<gene>
    <name evidence="2" type="ORF">HCJ96_03375</name>
</gene>
<dbReference type="InterPro" id="IPR027417">
    <property type="entry name" value="P-loop_NTPase"/>
</dbReference>
<dbReference type="EMBL" id="JAATNW010000002">
    <property type="protein sequence ID" value="NMH59060.1"/>
    <property type="molecule type" value="Genomic_DNA"/>
</dbReference>
<sequence>MLKIFDRFKPGKKIDQTLVVVSGMPKSGTTAILKLLGAAMQTTTCNDPFFQLDKREVVFREQLFEGRITLTDLVGDYPALFSGTILKDPNFPLLLPQVQATFNSAQIVNLVRNPFDNIRSILDRLDLDGSGDDQQILDKNIQGTWYNVLMGKSPEVAGHNCVERLANRWVQSVNSIAEDALVVRYEDFRAQKKLCIEKLVVDLGFEVKSDISTIVDQQFQPKGKKKNMAATDFFTASALESIDEITRNFRSKFNYD</sequence>
<name>A0ABX1QXV8_9ALTE</name>
<protein>
    <submittedName>
        <fullName evidence="2">Sulfotransferase domain-containing protein</fullName>
    </submittedName>
</protein>
<dbReference type="SUPFAM" id="SSF52540">
    <property type="entry name" value="P-loop containing nucleoside triphosphate hydrolases"/>
    <property type="match status" value="1"/>
</dbReference>
<dbReference type="RefSeq" id="WP_169209639.1">
    <property type="nucleotide sequence ID" value="NZ_JAATNW010000002.1"/>
</dbReference>
<evidence type="ECO:0000259" key="1">
    <source>
        <dbReference type="Pfam" id="PF00685"/>
    </source>
</evidence>
<dbReference type="Pfam" id="PF00685">
    <property type="entry name" value="Sulfotransfer_1"/>
    <property type="match status" value="1"/>
</dbReference>
<evidence type="ECO:0000313" key="2">
    <source>
        <dbReference type="EMBL" id="NMH59060.1"/>
    </source>
</evidence>
<reference evidence="2 3" key="1">
    <citation type="submission" date="2020-03" db="EMBL/GenBank/DDBJ databases">
        <title>Alteromonas ponticola sp. nov., isolated from seawater.</title>
        <authorList>
            <person name="Yoon J.-H."/>
            <person name="Kim Y.-O."/>
        </authorList>
    </citation>
    <scope>NUCLEOTIDE SEQUENCE [LARGE SCALE GENOMIC DNA]</scope>
    <source>
        <strain evidence="2 3">MYP5</strain>
    </source>
</reference>
<comment type="caution">
    <text evidence="2">The sequence shown here is derived from an EMBL/GenBank/DDBJ whole genome shotgun (WGS) entry which is preliminary data.</text>
</comment>
<dbReference type="Gene3D" id="3.40.50.300">
    <property type="entry name" value="P-loop containing nucleotide triphosphate hydrolases"/>
    <property type="match status" value="1"/>
</dbReference>